<dbReference type="InterPro" id="IPR036298">
    <property type="entry name" value="Chalcone_isomerase_sf"/>
</dbReference>
<gene>
    <name evidence="1" type="ORF">GPECTOR_34g697</name>
</gene>
<dbReference type="Proteomes" id="UP000075714">
    <property type="component" value="Unassembled WGS sequence"/>
</dbReference>
<dbReference type="SUPFAM" id="SSF54626">
    <property type="entry name" value="Chalcone isomerase"/>
    <property type="match status" value="1"/>
</dbReference>
<dbReference type="GO" id="GO:0016872">
    <property type="term" value="F:intramolecular lyase activity"/>
    <property type="evidence" value="ECO:0007669"/>
    <property type="project" value="InterPro"/>
</dbReference>
<dbReference type="InterPro" id="IPR016088">
    <property type="entry name" value="Chalcone_isomerase_3-sand"/>
</dbReference>
<keyword evidence="2" id="KW-1185">Reference proteome</keyword>
<name>A0A150GCI8_GONPE</name>
<reference evidence="2" key="1">
    <citation type="journal article" date="2016" name="Nat. Commun.">
        <title>The Gonium pectorale genome demonstrates co-option of cell cycle regulation during the evolution of multicellularity.</title>
        <authorList>
            <person name="Hanschen E.R."/>
            <person name="Marriage T.N."/>
            <person name="Ferris P.J."/>
            <person name="Hamaji T."/>
            <person name="Toyoda A."/>
            <person name="Fujiyama A."/>
            <person name="Neme R."/>
            <person name="Noguchi H."/>
            <person name="Minakuchi Y."/>
            <person name="Suzuki M."/>
            <person name="Kawai-Toyooka H."/>
            <person name="Smith D.R."/>
            <person name="Sparks H."/>
            <person name="Anderson J."/>
            <person name="Bakaric R."/>
            <person name="Luria V."/>
            <person name="Karger A."/>
            <person name="Kirschner M.W."/>
            <person name="Durand P.M."/>
            <person name="Michod R.E."/>
            <person name="Nozaki H."/>
            <person name="Olson B.J."/>
        </authorList>
    </citation>
    <scope>NUCLEOTIDE SEQUENCE [LARGE SCALE GENOMIC DNA]</scope>
    <source>
        <strain evidence="2">NIES-2863</strain>
    </source>
</reference>
<dbReference type="AlphaFoldDB" id="A0A150GCI8"/>
<dbReference type="PANTHER" id="PTHR47284:SF3">
    <property type="entry name" value="FATTY-ACID-BINDING PROTEIN 2"/>
    <property type="match status" value="1"/>
</dbReference>
<dbReference type="Gene3D" id="3.50.70.10">
    <property type="match status" value="1"/>
</dbReference>
<comment type="caution">
    <text evidence="1">The sequence shown here is derived from an EMBL/GenBank/DDBJ whole genome shotgun (WGS) entry which is preliminary data.</text>
</comment>
<evidence type="ECO:0000313" key="1">
    <source>
        <dbReference type="EMBL" id="KXZ47538.1"/>
    </source>
</evidence>
<evidence type="ECO:0000313" key="2">
    <source>
        <dbReference type="Proteomes" id="UP000075714"/>
    </source>
</evidence>
<protein>
    <recommendedName>
        <fullName evidence="3">Chalcone isomerase domain-containing protein</fullName>
    </recommendedName>
</protein>
<dbReference type="EMBL" id="LSYV01000035">
    <property type="protein sequence ID" value="KXZ47538.1"/>
    <property type="molecule type" value="Genomic_DNA"/>
</dbReference>
<dbReference type="STRING" id="33097.A0A150GCI8"/>
<organism evidence="1 2">
    <name type="scientific">Gonium pectorale</name>
    <name type="common">Green alga</name>
    <dbReference type="NCBI Taxonomy" id="33097"/>
    <lineage>
        <taxon>Eukaryota</taxon>
        <taxon>Viridiplantae</taxon>
        <taxon>Chlorophyta</taxon>
        <taxon>core chlorophytes</taxon>
        <taxon>Chlorophyceae</taxon>
        <taxon>CS clade</taxon>
        <taxon>Chlamydomonadales</taxon>
        <taxon>Volvocaceae</taxon>
        <taxon>Gonium</taxon>
    </lineage>
</organism>
<dbReference type="OrthoDB" id="18193at2759"/>
<accession>A0A150GCI8</accession>
<dbReference type="PANTHER" id="PTHR47284">
    <property type="entry name" value="FATTY-ACID-BINDING PROTEIN 2"/>
    <property type="match status" value="1"/>
</dbReference>
<proteinExistence type="predicted"/>
<sequence length="285" mass="30029">MLEAEDVMDMGDEMSYSPLRTQQQALMTATEWGSGGWWDGRGLLRVKIYDFAIYADPGKAIESLAAAATGGDMGRLRPGGGASGGSDCGVDASCSPASLLVPSASGVDMSLTIRACRNLPLPMLSEEFCRILQRRIVKAGGRPDDPALNELLSYFSRERLPHHVITAAPLGSGQEADAVRKGAAITFSRRSGGELVTEAGGRVLGRVVAPALAEALFDLYLGDQPVSKRAKAAAADALLRLAAGAEAAGGSPVQRYRYRLQPGERLRCSPGTGPQEQEACVLELP</sequence>
<evidence type="ECO:0008006" key="3">
    <source>
        <dbReference type="Google" id="ProtNLM"/>
    </source>
</evidence>